<accession>N1R1B1</accession>
<dbReference type="PANTHER" id="PTHR31549">
    <property type="entry name" value="PROTEIN, PUTATIVE (DUF247)-RELATED-RELATED"/>
    <property type="match status" value="1"/>
</dbReference>
<dbReference type="Pfam" id="PF03140">
    <property type="entry name" value="DUF247"/>
    <property type="match status" value="1"/>
</dbReference>
<dbReference type="PANTHER" id="PTHR31549:SF274">
    <property type="entry name" value="DUF247 DOMAIN PROTEIN"/>
    <property type="match status" value="1"/>
</dbReference>
<organism evidence="1">
    <name type="scientific">Aegilops tauschii</name>
    <name type="common">Tausch's goatgrass</name>
    <name type="synonym">Aegilops squarrosa</name>
    <dbReference type="NCBI Taxonomy" id="37682"/>
    <lineage>
        <taxon>Eukaryota</taxon>
        <taxon>Viridiplantae</taxon>
        <taxon>Streptophyta</taxon>
        <taxon>Embryophyta</taxon>
        <taxon>Tracheophyta</taxon>
        <taxon>Spermatophyta</taxon>
        <taxon>Magnoliopsida</taxon>
        <taxon>Liliopsida</taxon>
        <taxon>Poales</taxon>
        <taxon>Poaceae</taxon>
        <taxon>BOP clade</taxon>
        <taxon>Pooideae</taxon>
        <taxon>Triticodae</taxon>
        <taxon>Triticeae</taxon>
        <taxon>Triticinae</taxon>
        <taxon>Aegilops</taxon>
    </lineage>
</organism>
<dbReference type="AlphaFoldDB" id="N1R1B1"/>
<dbReference type="EnsemblPlants" id="EMT16154">
    <property type="protein sequence ID" value="EMT16154"/>
    <property type="gene ID" value="F775_05266"/>
</dbReference>
<dbReference type="InterPro" id="IPR004158">
    <property type="entry name" value="DUF247_pln"/>
</dbReference>
<reference evidence="1" key="1">
    <citation type="submission" date="2015-06" db="UniProtKB">
        <authorList>
            <consortium name="EnsemblPlants"/>
        </authorList>
    </citation>
    <scope>IDENTIFICATION</scope>
</reference>
<protein>
    <submittedName>
        <fullName evidence="1">Uncharacterized protein</fullName>
    </submittedName>
</protein>
<name>N1R1B1_AEGTA</name>
<sequence>MDSAEVVPSPVEEYLTKAAQEFQAGLSNEITDVRDLPSCSHEQVDEDMDFAKAAPATPVEEYLRKAAQEFRVDFDKRKEKMHRFPASLHGLGSCYTVPRVVAIGPYHHGSPQLRQMEKVKHVAAYHFISRSDHSLEEIYGAVVLVTHEARRLYNDDAVARISDTDFEAMMFYDACFLLEFVLMFNKEQLPCPELLSVFRNNRLHINSDEMMLENQLPWLVVETVMNFRPVAVQVKKLISAMGGGLTNRLYHNGPDEILSELDEGHMPTAKKKSSKRVSSMSASTSAIELAEIGIKLKAIKTGSFTEIGIRKGPLFGELYLTPLVLSSTRACWLVNMAAFEVCTTSGDLYNDEETSVCSYFALLSMLMDREDDVHELRRKHLVLGELTNKEMLEFFKSLTKLLSIGPSYFRILTRIENYKVNRWMWIKVHKFIYNNFKIIVTVFTVVGVPVGIFKTLLSLKQQ</sequence>
<evidence type="ECO:0000313" key="1">
    <source>
        <dbReference type="EnsemblPlants" id="EMT16154"/>
    </source>
</evidence>
<proteinExistence type="predicted"/>